<dbReference type="InParanoid" id="A0A6J2XQK9"/>
<sequence length="303" mass="34385">MRSATLWKGTDLYPSYQEILKYKKLSYPVLNPDDFTETEAKVTLQNLVDTTVERILINIADLNSTCDIIATHKWGMDGSSGHSEFKQRFMDPKNSDSTVFCTNLVPISLTYRDDSQKDVIWRNENPNSSSLCRPMRMAFCKEDCNTILTEYSRVMKEIVEIQDSKIKINNSVEVIVRHRFYCTMVDGKIINAVCKNAATSRCPVCLAGPKTLNNLPSQTNADVLKFGISPLHAKINSMEFLLRCSYKLASTKEEQETKKKIIQKQFKEKTGLNIGKPKPGFGISHDGNTARRFFQNSKVTSEL</sequence>
<dbReference type="Pfam" id="PF26100">
    <property type="entry name" value="RAG1_RNase_H"/>
    <property type="match status" value="1"/>
</dbReference>
<keyword evidence="2" id="KW-1185">Reference proteome</keyword>
<dbReference type="InterPro" id="IPR058554">
    <property type="entry name" value="RAG1_RNase_H"/>
</dbReference>
<accession>A0A6J2XQK9</accession>
<dbReference type="Proteomes" id="UP000504635">
    <property type="component" value="Unplaced"/>
</dbReference>
<gene>
    <name evidence="3" type="primary">LOC115880143</name>
</gene>
<evidence type="ECO:0000259" key="1">
    <source>
        <dbReference type="Pfam" id="PF26100"/>
    </source>
</evidence>
<dbReference type="GeneID" id="115880143"/>
<name>A0A6J2XQK9_SITOR</name>
<evidence type="ECO:0000313" key="2">
    <source>
        <dbReference type="Proteomes" id="UP000504635"/>
    </source>
</evidence>
<organism evidence="2 3">
    <name type="scientific">Sitophilus oryzae</name>
    <name type="common">Rice weevil</name>
    <name type="synonym">Curculio oryzae</name>
    <dbReference type="NCBI Taxonomy" id="7048"/>
    <lineage>
        <taxon>Eukaryota</taxon>
        <taxon>Metazoa</taxon>
        <taxon>Ecdysozoa</taxon>
        <taxon>Arthropoda</taxon>
        <taxon>Hexapoda</taxon>
        <taxon>Insecta</taxon>
        <taxon>Pterygota</taxon>
        <taxon>Neoptera</taxon>
        <taxon>Endopterygota</taxon>
        <taxon>Coleoptera</taxon>
        <taxon>Polyphaga</taxon>
        <taxon>Cucujiformia</taxon>
        <taxon>Curculionidae</taxon>
        <taxon>Dryophthorinae</taxon>
        <taxon>Sitophilus</taxon>
    </lineage>
</organism>
<proteinExistence type="predicted"/>
<evidence type="ECO:0000313" key="3">
    <source>
        <dbReference type="RefSeq" id="XP_030753130.1"/>
    </source>
</evidence>
<dbReference type="AlphaFoldDB" id="A0A6J2XQK9"/>
<feature type="domain" description="V(D)J recombination-activating protein 1 RNase H" evidence="1">
    <location>
        <begin position="71"/>
        <end position="192"/>
    </location>
</feature>
<protein>
    <submittedName>
        <fullName evidence="3">Uncharacterized protein LOC115880143</fullName>
    </submittedName>
</protein>
<dbReference type="RefSeq" id="XP_030753130.1">
    <property type="nucleotide sequence ID" value="XM_030897270.1"/>
</dbReference>
<dbReference type="KEGG" id="soy:115880143"/>
<dbReference type="OrthoDB" id="7450257at2759"/>
<reference evidence="3" key="1">
    <citation type="submission" date="2025-08" db="UniProtKB">
        <authorList>
            <consortium name="RefSeq"/>
        </authorList>
    </citation>
    <scope>IDENTIFICATION</scope>
    <source>
        <tissue evidence="3">Gonads</tissue>
    </source>
</reference>